<feature type="region of interest" description="Disordered" evidence="1">
    <location>
        <begin position="1"/>
        <end position="20"/>
    </location>
</feature>
<organism evidence="2 3">
    <name type="scientific">Scophthalmus maximus</name>
    <name type="common">Turbot</name>
    <name type="synonym">Psetta maxima</name>
    <dbReference type="NCBI Taxonomy" id="52904"/>
    <lineage>
        <taxon>Eukaryota</taxon>
        <taxon>Metazoa</taxon>
        <taxon>Chordata</taxon>
        <taxon>Craniata</taxon>
        <taxon>Vertebrata</taxon>
        <taxon>Euteleostomi</taxon>
        <taxon>Actinopterygii</taxon>
        <taxon>Neopterygii</taxon>
        <taxon>Teleostei</taxon>
        <taxon>Neoteleostei</taxon>
        <taxon>Acanthomorphata</taxon>
        <taxon>Carangaria</taxon>
        <taxon>Pleuronectiformes</taxon>
        <taxon>Pleuronectoidei</taxon>
        <taxon>Scophthalmidae</taxon>
        <taxon>Scophthalmus</taxon>
    </lineage>
</organism>
<reference evidence="2 3" key="1">
    <citation type="submission" date="2019-06" db="EMBL/GenBank/DDBJ databases">
        <title>Draft genomes of female and male turbot (Scophthalmus maximus).</title>
        <authorList>
            <person name="Xu H."/>
            <person name="Xu X.-W."/>
            <person name="Shao C."/>
            <person name="Chen S."/>
        </authorList>
    </citation>
    <scope>NUCLEOTIDE SEQUENCE [LARGE SCALE GENOMIC DNA]</scope>
    <source>
        <strain evidence="2">Ysfricsl-2016a</strain>
        <tissue evidence="2">Blood</tissue>
    </source>
</reference>
<evidence type="ECO:0000313" key="3">
    <source>
        <dbReference type="Proteomes" id="UP000438429"/>
    </source>
</evidence>
<sequence>MVTPPHTGGPPSSDRVRAPVTPVETNGSCLLTAAGSHFRSKLLHIRAPRPLRSFQPMSLNGTLKNSGVLLG</sequence>
<name>A0A6A4S933_SCOMX</name>
<comment type="caution">
    <text evidence="2">The sequence shown here is derived from an EMBL/GenBank/DDBJ whole genome shotgun (WGS) entry which is preliminary data.</text>
</comment>
<evidence type="ECO:0000313" key="2">
    <source>
        <dbReference type="EMBL" id="KAF0028825.1"/>
    </source>
</evidence>
<protein>
    <submittedName>
        <fullName evidence="2">Uncharacterized protein</fullName>
    </submittedName>
</protein>
<proteinExistence type="predicted"/>
<dbReference type="AlphaFoldDB" id="A0A6A4S933"/>
<accession>A0A6A4S933</accession>
<evidence type="ECO:0000256" key="1">
    <source>
        <dbReference type="SAM" id="MobiDB-lite"/>
    </source>
</evidence>
<gene>
    <name evidence="2" type="ORF">F2P81_017930</name>
</gene>
<dbReference type="Proteomes" id="UP000438429">
    <property type="component" value="Unassembled WGS sequence"/>
</dbReference>
<dbReference type="EMBL" id="VEVO01000016">
    <property type="protein sequence ID" value="KAF0028825.1"/>
    <property type="molecule type" value="Genomic_DNA"/>
</dbReference>